<proteinExistence type="predicted"/>
<evidence type="ECO:0000256" key="1">
    <source>
        <dbReference type="SAM" id="MobiDB-lite"/>
    </source>
</evidence>
<gene>
    <name evidence="2" type="ORF">Tci_027676</name>
</gene>
<reference evidence="2" key="1">
    <citation type="journal article" date="2019" name="Sci. Rep.">
        <title>Draft genome of Tanacetum cinerariifolium, the natural source of mosquito coil.</title>
        <authorList>
            <person name="Yamashiro T."/>
            <person name="Shiraishi A."/>
            <person name="Satake H."/>
            <person name="Nakayama K."/>
        </authorList>
    </citation>
    <scope>NUCLEOTIDE SEQUENCE</scope>
</reference>
<accession>A0A6L2L1X8</accession>
<feature type="compositionally biased region" description="Low complexity" evidence="1">
    <location>
        <begin position="53"/>
        <end position="66"/>
    </location>
</feature>
<dbReference type="EMBL" id="BKCJ010003538">
    <property type="protein sequence ID" value="GEU55698.1"/>
    <property type="molecule type" value="Genomic_DNA"/>
</dbReference>
<feature type="region of interest" description="Disordered" evidence="1">
    <location>
        <begin position="36"/>
        <end position="106"/>
    </location>
</feature>
<feature type="compositionally biased region" description="Basic and acidic residues" evidence="1">
    <location>
        <begin position="36"/>
        <end position="52"/>
    </location>
</feature>
<organism evidence="2">
    <name type="scientific">Tanacetum cinerariifolium</name>
    <name type="common">Dalmatian daisy</name>
    <name type="synonym">Chrysanthemum cinerariifolium</name>
    <dbReference type="NCBI Taxonomy" id="118510"/>
    <lineage>
        <taxon>Eukaryota</taxon>
        <taxon>Viridiplantae</taxon>
        <taxon>Streptophyta</taxon>
        <taxon>Embryophyta</taxon>
        <taxon>Tracheophyta</taxon>
        <taxon>Spermatophyta</taxon>
        <taxon>Magnoliopsida</taxon>
        <taxon>eudicotyledons</taxon>
        <taxon>Gunneridae</taxon>
        <taxon>Pentapetalae</taxon>
        <taxon>asterids</taxon>
        <taxon>campanulids</taxon>
        <taxon>Asterales</taxon>
        <taxon>Asteraceae</taxon>
        <taxon>Asteroideae</taxon>
        <taxon>Anthemideae</taxon>
        <taxon>Anthemidinae</taxon>
        <taxon>Tanacetum</taxon>
    </lineage>
</organism>
<dbReference type="AlphaFoldDB" id="A0A6L2L1X8"/>
<sequence length="322" mass="37452">MDQSQSYLTSAEHKECYDGLIKSYDLDKSLFSTYDKENSKDAEPTEGLKAKESQSGSSKGTKSQSKSFRKSVQSEEPEFEVADSDIPQDQEVNLGKDDEEPKGTVASKSTSFRLLKGTCTNYAELEYDFEECYKALSERLDWNNLEGSDYPFDLTKPRPLFMNEIIKWYRLNNSSTTISSIKDMVRNIWSPVKVTYDKHALWVTQVEVMQKHRYGYLREIEVRRANNDLYTFKEETKRSSAGCQKLPEEDQRHQARNYQTRHQEKGPYTPYQDPQGFIYVNTLGRNRLMCSDELYKFSDGTLTRLQTSLDDITKNIQMEYLP</sequence>
<comment type="caution">
    <text evidence="2">The sequence shown here is derived from an EMBL/GenBank/DDBJ whole genome shotgun (WGS) entry which is preliminary data.</text>
</comment>
<evidence type="ECO:0000313" key="2">
    <source>
        <dbReference type="EMBL" id="GEU55698.1"/>
    </source>
</evidence>
<protein>
    <submittedName>
        <fullName evidence="2">Uncharacterized protein</fullName>
    </submittedName>
</protein>
<feature type="compositionally biased region" description="Acidic residues" evidence="1">
    <location>
        <begin position="75"/>
        <end position="88"/>
    </location>
</feature>
<name>A0A6L2L1X8_TANCI</name>